<evidence type="ECO:0000313" key="2">
    <source>
        <dbReference type="Proteomes" id="UP001583193"/>
    </source>
</evidence>
<gene>
    <name evidence="1" type="ORF">Plec18167_001342</name>
</gene>
<dbReference type="EMBL" id="JAVDPF010000002">
    <property type="protein sequence ID" value="KAL1885846.1"/>
    <property type="molecule type" value="Genomic_DNA"/>
</dbReference>
<proteinExistence type="predicted"/>
<keyword evidence="2" id="KW-1185">Reference proteome</keyword>
<sequence length="311" mass="35220">MIEPGRQGSTITFNEDRIGKVTPDLGQCEGNIKLKTEELRTIFGIDPDRFGDLPRQFVIPRLGVKFDGDSWHTVEGDICIVEPLEWIPHVRNSSRFPLSEFETSITITEKTEESSKFTAGCAAELELQAGGSFYGVTASAKISSNVSFSTETNVNKQTVVETTGKLGKKAVNELEVFPLLKVKVVKKQRVWYRVDNHWKKLYWDDDFWSDEHAWWDRTAVSPGRIDRLIKNLARHPVPVDGYIADDPTCMLALPQADGQGNLDITTLFKLEHWDDWHVYRKHNWEAANETMKIAVPKGGAFPTMITWAPAD</sequence>
<protein>
    <submittedName>
        <fullName evidence="1">Uncharacterized protein</fullName>
    </submittedName>
</protein>
<accession>A0ABR3YC06</accession>
<comment type="caution">
    <text evidence="1">The sequence shown here is derived from an EMBL/GenBank/DDBJ whole genome shotgun (WGS) entry which is preliminary data.</text>
</comment>
<reference evidence="1 2" key="1">
    <citation type="journal article" date="2024" name="IMA Fungus">
        <title>IMA Genome - F19 : A genome assembly and annotation guide to empower mycologists, including annotated draft genome sequences of Ceratocystis pirilliformis, Diaporthe australafricana, Fusarium ophioides, Paecilomyces lecythidis, and Sporothrix stenoceras.</title>
        <authorList>
            <person name="Aylward J."/>
            <person name="Wilson A.M."/>
            <person name="Visagie C.M."/>
            <person name="Spraker J."/>
            <person name="Barnes I."/>
            <person name="Buitendag C."/>
            <person name="Ceriani C."/>
            <person name="Del Mar Angel L."/>
            <person name="du Plessis D."/>
            <person name="Fuchs T."/>
            <person name="Gasser K."/>
            <person name="Kramer D."/>
            <person name="Li W."/>
            <person name="Munsamy K."/>
            <person name="Piso A."/>
            <person name="Price J.L."/>
            <person name="Sonnekus B."/>
            <person name="Thomas C."/>
            <person name="van der Nest A."/>
            <person name="van Dijk A."/>
            <person name="van Heerden A."/>
            <person name="van Vuuren N."/>
            <person name="Yilmaz N."/>
            <person name="Duong T.A."/>
            <person name="van der Merwe N.A."/>
            <person name="Wingfield M.J."/>
            <person name="Wingfield B.D."/>
        </authorList>
    </citation>
    <scope>NUCLEOTIDE SEQUENCE [LARGE SCALE GENOMIC DNA]</scope>
    <source>
        <strain evidence="1 2">CMW 18167</strain>
    </source>
</reference>
<dbReference type="Proteomes" id="UP001583193">
    <property type="component" value="Unassembled WGS sequence"/>
</dbReference>
<name>A0ABR3YC06_9EURO</name>
<evidence type="ECO:0000313" key="1">
    <source>
        <dbReference type="EMBL" id="KAL1885846.1"/>
    </source>
</evidence>
<organism evidence="1 2">
    <name type="scientific">Paecilomyces lecythidis</name>
    <dbReference type="NCBI Taxonomy" id="3004212"/>
    <lineage>
        <taxon>Eukaryota</taxon>
        <taxon>Fungi</taxon>
        <taxon>Dikarya</taxon>
        <taxon>Ascomycota</taxon>
        <taxon>Pezizomycotina</taxon>
        <taxon>Eurotiomycetes</taxon>
        <taxon>Eurotiomycetidae</taxon>
        <taxon>Eurotiales</taxon>
        <taxon>Thermoascaceae</taxon>
        <taxon>Paecilomyces</taxon>
    </lineage>
</organism>